<accession>A0A8S2S7H7</accession>
<dbReference type="EMBL" id="CAJOBA010048039">
    <property type="protein sequence ID" value="CAF4208203.1"/>
    <property type="molecule type" value="Genomic_DNA"/>
</dbReference>
<name>A0A8S2S7H7_9BILA</name>
<evidence type="ECO:0000313" key="2">
    <source>
        <dbReference type="EMBL" id="CAF1400920.1"/>
    </source>
</evidence>
<gene>
    <name evidence="2" type="ORF">OVA965_LOCUS33039</name>
    <name evidence="3" type="ORF">TMI583_LOCUS33915</name>
</gene>
<feature type="region of interest" description="Disordered" evidence="1">
    <location>
        <begin position="245"/>
        <end position="266"/>
    </location>
</feature>
<feature type="non-terminal residue" evidence="3">
    <location>
        <position position="1"/>
    </location>
</feature>
<reference evidence="3" key="1">
    <citation type="submission" date="2021-02" db="EMBL/GenBank/DDBJ databases">
        <authorList>
            <person name="Nowell W R."/>
        </authorList>
    </citation>
    <scope>NUCLEOTIDE SEQUENCE</scope>
</reference>
<protein>
    <submittedName>
        <fullName evidence="3">Uncharacterized protein</fullName>
    </submittedName>
</protein>
<dbReference type="Proteomes" id="UP000677228">
    <property type="component" value="Unassembled WGS sequence"/>
</dbReference>
<comment type="caution">
    <text evidence="3">The sequence shown here is derived from an EMBL/GenBank/DDBJ whole genome shotgun (WGS) entry which is preliminary data.</text>
</comment>
<feature type="region of interest" description="Disordered" evidence="1">
    <location>
        <begin position="49"/>
        <end position="104"/>
    </location>
</feature>
<evidence type="ECO:0000313" key="3">
    <source>
        <dbReference type="EMBL" id="CAF4208203.1"/>
    </source>
</evidence>
<feature type="region of interest" description="Disordered" evidence="1">
    <location>
        <begin position="279"/>
        <end position="305"/>
    </location>
</feature>
<evidence type="ECO:0000256" key="1">
    <source>
        <dbReference type="SAM" id="MobiDB-lite"/>
    </source>
</evidence>
<sequence>SLTNLRTPKEKQATSAGFIQNLRRKSIISTANRPRKILEFSVMSVNEEEEHTITRIEEEPQNNREEVEEHSPATSSVITVGNKGRQTSTTLKKDESTVTNEENNDNHDFDSFILSNFEQFTGKQDVITWMYEVEAKFNNLKVNRTSQYTAVPLLVSVEAKHWCIKNRKHTESFDDFYELILLEFHKDNLIFMHPKHRATTVHGLGAASFSGEIPDSRPTTMLTAVKLKQTTTDLRRAVLKNLFRPNQQRPSFNNYTNPYRQRNNNSFRNNYQQQHTANATDNPITFNDNNYEQPLPSSTSCDKCG</sequence>
<feature type="compositionally biased region" description="Polar residues" evidence="1">
    <location>
        <begin position="72"/>
        <end position="90"/>
    </location>
</feature>
<dbReference type="AlphaFoldDB" id="A0A8S2S7H7"/>
<dbReference type="Proteomes" id="UP000682733">
    <property type="component" value="Unassembled WGS sequence"/>
</dbReference>
<proteinExistence type="predicted"/>
<feature type="compositionally biased region" description="Basic and acidic residues" evidence="1">
    <location>
        <begin position="51"/>
        <end position="71"/>
    </location>
</feature>
<organism evidence="3 4">
    <name type="scientific">Didymodactylos carnosus</name>
    <dbReference type="NCBI Taxonomy" id="1234261"/>
    <lineage>
        <taxon>Eukaryota</taxon>
        <taxon>Metazoa</taxon>
        <taxon>Spiralia</taxon>
        <taxon>Gnathifera</taxon>
        <taxon>Rotifera</taxon>
        <taxon>Eurotatoria</taxon>
        <taxon>Bdelloidea</taxon>
        <taxon>Philodinida</taxon>
        <taxon>Philodinidae</taxon>
        <taxon>Didymodactylos</taxon>
    </lineage>
</organism>
<evidence type="ECO:0000313" key="4">
    <source>
        <dbReference type="Proteomes" id="UP000682733"/>
    </source>
</evidence>
<dbReference type="EMBL" id="CAJNOK010026309">
    <property type="protein sequence ID" value="CAF1400920.1"/>
    <property type="molecule type" value="Genomic_DNA"/>
</dbReference>